<gene>
    <name evidence="2" type="ORF">BS50DRAFT_35998</name>
</gene>
<dbReference type="Proteomes" id="UP000240883">
    <property type="component" value="Unassembled WGS sequence"/>
</dbReference>
<organism evidence="2 3">
    <name type="scientific">Corynespora cassiicola Philippines</name>
    <dbReference type="NCBI Taxonomy" id="1448308"/>
    <lineage>
        <taxon>Eukaryota</taxon>
        <taxon>Fungi</taxon>
        <taxon>Dikarya</taxon>
        <taxon>Ascomycota</taxon>
        <taxon>Pezizomycotina</taxon>
        <taxon>Dothideomycetes</taxon>
        <taxon>Pleosporomycetidae</taxon>
        <taxon>Pleosporales</taxon>
        <taxon>Corynesporascaceae</taxon>
        <taxon>Corynespora</taxon>
    </lineage>
</organism>
<dbReference type="AlphaFoldDB" id="A0A2T2PC59"/>
<protein>
    <submittedName>
        <fullName evidence="2">Uncharacterized protein</fullName>
    </submittedName>
</protein>
<proteinExistence type="predicted"/>
<keyword evidence="3" id="KW-1185">Reference proteome</keyword>
<evidence type="ECO:0000256" key="1">
    <source>
        <dbReference type="SAM" id="MobiDB-lite"/>
    </source>
</evidence>
<evidence type="ECO:0000313" key="3">
    <source>
        <dbReference type="Proteomes" id="UP000240883"/>
    </source>
</evidence>
<accession>A0A2T2PC59</accession>
<sequence length="91" mass="10193">MSTGLWDCRWIANARSRKRRRTVALIAFICVNPPLLDRDSSATPKDACQRPPALPPARRLSASRWEWGGGRGSRRRQIGGPLQGVTRERGL</sequence>
<name>A0A2T2PC59_CORCC</name>
<reference evidence="2 3" key="1">
    <citation type="journal article" date="2018" name="Front. Microbiol.">
        <title>Genome-Wide Analysis of Corynespora cassiicola Leaf Fall Disease Putative Effectors.</title>
        <authorList>
            <person name="Lopez D."/>
            <person name="Ribeiro S."/>
            <person name="Label P."/>
            <person name="Fumanal B."/>
            <person name="Venisse J.S."/>
            <person name="Kohler A."/>
            <person name="de Oliveira R.R."/>
            <person name="Labutti K."/>
            <person name="Lipzen A."/>
            <person name="Lail K."/>
            <person name="Bauer D."/>
            <person name="Ohm R.A."/>
            <person name="Barry K.W."/>
            <person name="Spatafora J."/>
            <person name="Grigoriev I.V."/>
            <person name="Martin F.M."/>
            <person name="Pujade-Renaud V."/>
        </authorList>
    </citation>
    <scope>NUCLEOTIDE SEQUENCE [LARGE SCALE GENOMIC DNA]</scope>
    <source>
        <strain evidence="2 3">Philippines</strain>
    </source>
</reference>
<dbReference type="EMBL" id="KZ678128">
    <property type="protein sequence ID" value="PSN75247.1"/>
    <property type="molecule type" value="Genomic_DNA"/>
</dbReference>
<evidence type="ECO:0000313" key="2">
    <source>
        <dbReference type="EMBL" id="PSN75247.1"/>
    </source>
</evidence>
<feature type="region of interest" description="Disordered" evidence="1">
    <location>
        <begin position="36"/>
        <end position="91"/>
    </location>
</feature>